<dbReference type="EMBL" id="JABELV010000220">
    <property type="protein sequence ID" value="KAG7527900.1"/>
    <property type="molecule type" value="Genomic_DNA"/>
</dbReference>
<feature type="domain" description="Hydantoinase B/oxoprolinase" evidence="1">
    <location>
        <begin position="1"/>
        <end position="534"/>
    </location>
</feature>
<organism evidence="2 3">
    <name type="scientific">Filobasidium floriforme</name>
    <dbReference type="NCBI Taxonomy" id="5210"/>
    <lineage>
        <taxon>Eukaryota</taxon>
        <taxon>Fungi</taxon>
        <taxon>Dikarya</taxon>
        <taxon>Basidiomycota</taxon>
        <taxon>Agaricomycotina</taxon>
        <taxon>Tremellomycetes</taxon>
        <taxon>Filobasidiales</taxon>
        <taxon>Filobasidiaceae</taxon>
        <taxon>Filobasidium</taxon>
    </lineage>
</organism>
<dbReference type="GO" id="GO:0006749">
    <property type="term" value="P:glutathione metabolic process"/>
    <property type="evidence" value="ECO:0007669"/>
    <property type="project" value="TreeGrafter"/>
</dbReference>
<dbReference type="InterPro" id="IPR045079">
    <property type="entry name" value="Oxoprolinase-like"/>
</dbReference>
<dbReference type="AlphaFoldDB" id="A0A8K0JG32"/>
<dbReference type="OrthoDB" id="3643at2759"/>
<dbReference type="InterPro" id="IPR003692">
    <property type="entry name" value="Hydantoinase_B"/>
</dbReference>
<dbReference type="Pfam" id="PF02538">
    <property type="entry name" value="Hydantoinase_B"/>
    <property type="match status" value="1"/>
</dbReference>
<accession>A0A8K0JG32</accession>
<dbReference type="PANTHER" id="PTHR11365:SF2">
    <property type="entry name" value="5-OXOPROLINASE"/>
    <property type="match status" value="1"/>
</dbReference>
<keyword evidence="3" id="KW-1185">Reference proteome</keyword>
<dbReference type="GO" id="GO:0005829">
    <property type="term" value="C:cytosol"/>
    <property type="evidence" value="ECO:0007669"/>
    <property type="project" value="TreeGrafter"/>
</dbReference>
<evidence type="ECO:0000313" key="3">
    <source>
        <dbReference type="Proteomes" id="UP000812966"/>
    </source>
</evidence>
<dbReference type="GO" id="GO:0017168">
    <property type="term" value="F:5-oxoprolinase (ATP-hydrolyzing) activity"/>
    <property type="evidence" value="ECO:0007669"/>
    <property type="project" value="TreeGrafter"/>
</dbReference>
<dbReference type="PANTHER" id="PTHR11365">
    <property type="entry name" value="5-OXOPROLINASE RELATED"/>
    <property type="match status" value="1"/>
</dbReference>
<sequence>MSVAEAMGRALQQTSISTNIKERLDFSCALMNADGSLISNAPNVPVHLGAMSFAVVYQLAKLGPSLRPGDVLLANSPIAGGSHLPDLTVITPVFSQPAEEGSSEQPKIIFFTASRGHHADIGGAQPGSMPSYSTSLAQEGAEIISFKLVDAGKYDRDGLYKLLVEDPAEIPGCSGCRDFRSVESDLKAQIAANYKGIQLIHALIAEYDLATVQSYMGHIRDNAERAVRKMLIAAATSAGKDTLYAIDHMDDGSPIALTVKIDRSTGDATFDFTGTGPEVRGNWNAPISVVHSAIIYCMRAMIDQDIPLNSGCLLPLNIIIPENTLLSPSPDSAVCAGNVLTSQRITDVCLKAFEACAASQGCCNNLSFGAGGKNRETGIVERGWGYYETIAGGSGAGPSWHGTSGVHVHMTNTRITDPEILERRYPVILHQFGYRQGSGGEGLYRGGNGVVREMQFLQDIEVSLLTERRARQPYGLAGGQDGQSGLNLHVRETLDAEGKAVRRVRNLGGKATVAFEADDRLVLNTPGGGGWGVPGEVVETQSEVFGWQPRGSLAERSALEAAFGA</sequence>
<dbReference type="Proteomes" id="UP000812966">
    <property type="component" value="Unassembled WGS sequence"/>
</dbReference>
<name>A0A8K0JG32_9TREE</name>
<evidence type="ECO:0000313" key="2">
    <source>
        <dbReference type="EMBL" id="KAG7527900.1"/>
    </source>
</evidence>
<gene>
    <name evidence="2" type="ORF">FFLO_06525</name>
</gene>
<protein>
    <recommendedName>
        <fullName evidence="1">Hydantoinase B/oxoprolinase domain-containing protein</fullName>
    </recommendedName>
</protein>
<proteinExistence type="predicted"/>
<reference evidence="2" key="1">
    <citation type="submission" date="2020-04" db="EMBL/GenBank/DDBJ databases">
        <title>Analysis of mating type loci in Filobasidium floriforme.</title>
        <authorList>
            <person name="Nowrousian M."/>
        </authorList>
    </citation>
    <scope>NUCLEOTIDE SEQUENCE</scope>
    <source>
        <strain evidence="2">CBS 6242</strain>
    </source>
</reference>
<comment type="caution">
    <text evidence="2">The sequence shown here is derived from an EMBL/GenBank/DDBJ whole genome shotgun (WGS) entry which is preliminary data.</text>
</comment>
<evidence type="ECO:0000259" key="1">
    <source>
        <dbReference type="Pfam" id="PF02538"/>
    </source>
</evidence>